<evidence type="ECO:0000256" key="4">
    <source>
        <dbReference type="ARBA" id="ARBA00022927"/>
    </source>
</evidence>
<evidence type="ECO:0000313" key="9">
    <source>
        <dbReference type="EMBL" id="KAK2067539.1"/>
    </source>
</evidence>
<dbReference type="GO" id="GO:0019905">
    <property type="term" value="F:syntaxin binding"/>
    <property type="evidence" value="ECO:0007669"/>
    <property type="project" value="TreeGrafter"/>
</dbReference>
<proteinExistence type="inferred from homology"/>
<keyword evidence="5" id="KW-0333">Golgi apparatus</keyword>
<feature type="compositionally biased region" description="Basic residues" evidence="7">
    <location>
        <begin position="31"/>
        <end position="40"/>
    </location>
</feature>
<dbReference type="InterPro" id="IPR012501">
    <property type="entry name" value="Vps54_C"/>
</dbReference>
<name>A0AAD9HZ28_9PEZI</name>
<dbReference type="GO" id="GO:0015031">
    <property type="term" value="P:protein transport"/>
    <property type="evidence" value="ECO:0007669"/>
    <property type="project" value="UniProtKB-KW"/>
</dbReference>
<sequence>MYSNTGARVSVDSLSPSTSSATRGEFPFHSKPSRSPHRPGTRRDSTASSIHSVGGALDTSSTTWANAVLESGQNAISTLLQPPIVRTGLLPHTIAPASSAHKPPTARDIPPVTLTNIPHVDTSEFKTYLSQIGSDRSFTLARNLRALGPKDVEELLEKIYIGITETLRRLNTQVKTLLDVAYSVGDSSLAGMKSPPLKFPPFSPTGQAISSAALDAQEEIHRALDLPNLVGQAVDIAQDKIVKLLRVRTEQTRQLSLARFLRYFMLNLHFANECEAISGRSGTVLKNVVNGHIKDFVQSHGDAEMQKLAQGMDADQWNAVDFTERDTELLAHILESSTRDAPAWLESTMIHLPYSDDDDIKDNKDSNGLGDDHQANGAGKTKTRSATIESESFVLPNSAVLCMNGIAQFLHLTTAIPSMTADVSTSLITYLKMFNSRCTQLILGAGATRSAGLKNINARNLSLASQALAFIAMLIPHIREFVRRHSTSSGPGLSNTMGEFDKVRRLYQEHQNSIYDKLVEIMSARASAGAKKMKDVGWDVAVANGSGSVNAEDDERAANDYMRTVTKETTQLHRALTKNLPEATVRLIMLPVFKAYKNTFGEAFKAAEPKTEAGRDSMIRDIGFFSNRLGKMDGFGDTGDFLTSVINAKEINGLTREAAAQEAASPAKPEQQESAEKMSSEADVQNEEAEASAGDGAAQEIGNEVAEEQSTTQATGCCGAVSH</sequence>
<evidence type="ECO:0000313" key="10">
    <source>
        <dbReference type="Proteomes" id="UP001217918"/>
    </source>
</evidence>
<dbReference type="GO" id="GO:0006896">
    <property type="term" value="P:Golgi to vacuole transport"/>
    <property type="evidence" value="ECO:0007669"/>
    <property type="project" value="TreeGrafter"/>
</dbReference>
<keyword evidence="10" id="KW-1185">Reference proteome</keyword>
<feature type="compositionally biased region" description="Low complexity" evidence="7">
    <location>
        <begin position="657"/>
        <end position="669"/>
    </location>
</feature>
<evidence type="ECO:0000256" key="1">
    <source>
        <dbReference type="ARBA" id="ARBA00004601"/>
    </source>
</evidence>
<dbReference type="Proteomes" id="UP001217918">
    <property type="component" value="Unassembled WGS sequence"/>
</dbReference>
<feature type="compositionally biased region" description="Basic and acidic residues" evidence="7">
    <location>
        <begin position="361"/>
        <end position="374"/>
    </location>
</feature>
<feature type="compositionally biased region" description="Basic and acidic residues" evidence="7">
    <location>
        <begin position="670"/>
        <end position="680"/>
    </location>
</feature>
<evidence type="ECO:0000256" key="2">
    <source>
        <dbReference type="ARBA" id="ARBA00009150"/>
    </source>
</evidence>
<feature type="compositionally biased region" description="Low complexity" evidence="7">
    <location>
        <begin position="691"/>
        <end position="700"/>
    </location>
</feature>
<comment type="similarity">
    <text evidence="2">Belongs to the VPS54 family.</text>
</comment>
<dbReference type="AlphaFoldDB" id="A0AAD9HZ28"/>
<evidence type="ECO:0000256" key="6">
    <source>
        <dbReference type="ARBA" id="ARBA00023054"/>
    </source>
</evidence>
<comment type="subcellular location">
    <subcellularLocation>
        <location evidence="1">Golgi apparatus</location>
        <location evidence="1">trans-Golgi network</location>
    </subcellularLocation>
</comment>
<evidence type="ECO:0000256" key="3">
    <source>
        <dbReference type="ARBA" id="ARBA00022448"/>
    </source>
</evidence>
<feature type="compositionally biased region" description="Low complexity" evidence="7">
    <location>
        <begin position="10"/>
        <end position="20"/>
    </location>
</feature>
<organism evidence="9 10">
    <name type="scientific">Phyllachora maydis</name>
    <dbReference type="NCBI Taxonomy" id="1825666"/>
    <lineage>
        <taxon>Eukaryota</taxon>
        <taxon>Fungi</taxon>
        <taxon>Dikarya</taxon>
        <taxon>Ascomycota</taxon>
        <taxon>Pezizomycotina</taxon>
        <taxon>Sordariomycetes</taxon>
        <taxon>Sordariomycetidae</taxon>
        <taxon>Phyllachorales</taxon>
        <taxon>Phyllachoraceae</taxon>
        <taxon>Phyllachora</taxon>
    </lineage>
</organism>
<gene>
    <name evidence="9" type="ORF">P8C59_001274</name>
</gene>
<feature type="region of interest" description="Disordered" evidence="7">
    <location>
        <begin position="657"/>
        <end position="723"/>
    </location>
</feature>
<keyword evidence="3" id="KW-0813">Transport</keyword>
<dbReference type="PANTHER" id="PTHR12965:SF0">
    <property type="entry name" value="VACUOLAR PROTEIN SORTING-ASSOCIATED PROTEIN 54"/>
    <property type="match status" value="1"/>
</dbReference>
<protein>
    <recommendedName>
        <fullName evidence="8">Vacuolar protein sorting-associated protein 54 C-terminal domain-containing protein</fullName>
    </recommendedName>
</protein>
<dbReference type="PANTHER" id="PTHR12965">
    <property type="entry name" value="VACUOLAR PROTEIN SORTING 54"/>
    <property type="match status" value="1"/>
</dbReference>
<dbReference type="InterPro" id="IPR039745">
    <property type="entry name" value="Vps54"/>
</dbReference>
<dbReference type="GO" id="GO:0000938">
    <property type="term" value="C:GARP complex"/>
    <property type="evidence" value="ECO:0007669"/>
    <property type="project" value="InterPro"/>
</dbReference>
<dbReference type="Pfam" id="PF07928">
    <property type="entry name" value="Vps54"/>
    <property type="match status" value="1"/>
</dbReference>
<feature type="region of interest" description="Disordered" evidence="7">
    <location>
        <begin position="361"/>
        <end position="383"/>
    </location>
</feature>
<keyword evidence="4" id="KW-0653">Protein transport</keyword>
<accession>A0AAD9HZ28</accession>
<comment type="caution">
    <text evidence="9">The sequence shown here is derived from an EMBL/GenBank/DDBJ whole genome shotgun (WGS) entry which is preliminary data.</text>
</comment>
<reference evidence="9" key="1">
    <citation type="journal article" date="2023" name="Mol. Plant Microbe Interact.">
        <title>Elucidating the Obligate Nature and Biological Capacity of an Invasive Fungal Corn Pathogen.</title>
        <authorList>
            <person name="MacCready J.S."/>
            <person name="Roggenkamp E.M."/>
            <person name="Gdanetz K."/>
            <person name="Chilvers M.I."/>
        </authorList>
    </citation>
    <scope>NUCLEOTIDE SEQUENCE</scope>
    <source>
        <strain evidence="9">PM02</strain>
    </source>
</reference>
<feature type="region of interest" description="Disordered" evidence="7">
    <location>
        <begin position="1"/>
        <end position="56"/>
    </location>
</feature>
<feature type="domain" description="Vacuolar protein sorting-associated protein 54 C-terminal" evidence="8">
    <location>
        <begin position="391"/>
        <end position="525"/>
    </location>
</feature>
<dbReference type="GO" id="GO:0042147">
    <property type="term" value="P:retrograde transport, endosome to Golgi"/>
    <property type="evidence" value="ECO:0007669"/>
    <property type="project" value="InterPro"/>
</dbReference>
<dbReference type="GO" id="GO:0005829">
    <property type="term" value="C:cytosol"/>
    <property type="evidence" value="ECO:0007669"/>
    <property type="project" value="GOC"/>
</dbReference>
<evidence type="ECO:0000259" key="8">
    <source>
        <dbReference type="Pfam" id="PF07928"/>
    </source>
</evidence>
<evidence type="ECO:0000256" key="7">
    <source>
        <dbReference type="SAM" id="MobiDB-lite"/>
    </source>
</evidence>
<evidence type="ECO:0000256" key="5">
    <source>
        <dbReference type="ARBA" id="ARBA00023034"/>
    </source>
</evidence>
<dbReference type="EMBL" id="JAQQPM010000001">
    <property type="protein sequence ID" value="KAK2067539.1"/>
    <property type="molecule type" value="Genomic_DNA"/>
</dbReference>
<keyword evidence="6" id="KW-0175">Coiled coil</keyword>
<dbReference type="Gene3D" id="6.10.250.860">
    <property type="match status" value="1"/>
</dbReference>